<dbReference type="Gene3D" id="3.40.640.10">
    <property type="entry name" value="Type I PLP-dependent aspartate aminotransferase-like (Major domain)"/>
    <property type="match status" value="1"/>
</dbReference>
<dbReference type="PANTHER" id="PTHR11808:SF80">
    <property type="entry name" value="CYSTATHIONINE GAMMA-LYASE"/>
    <property type="match status" value="1"/>
</dbReference>
<dbReference type="PROSITE" id="PS00868">
    <property type="entry name" value="CYS_MET_METAB_PP"/>
    <property type="match status" value="1"/>
</dbReference>
<comment type="subunit">
    <text evidence="3">Homotetramer.</text>
</comment>
<accession>A0A6C0U9G4</accession>
<keyword evidence="2 3" id="KW-0663">Pyridoxal phosphate</keyword>
<comment type="catalytic activity">
    <reaction evidence="3">
        <text>O-succinyl-L-homoserine + hydrogen sulfide = L-homocysteine + succinate</text>
        <dbReference type="Rhea" id="RHEA:27826"/>
        <dbReference type="ChEBI" id="CHEBI:29919"/>
        <dbReference type="ChEBI" id="CHEBI:30031"/>
        <dbReference type="ChEBI" id="CHEBI:57661"/>
        <dbReference type="ChEBI" id="CHEBI:58199"/>
    </reaction>
</comment>
<dbReference type="InterPro" id="IPR000277">
    <property type="entry name" value="Cys/Met-Metab_PyrdxlP-dep_enz"/>
</dbReference>
<comment type="cofactor">
    <cofactor evidence="1 3 5">
        <name>pyridoxal 5'-phosphate</name>
        <dbReference type="ChEBI" id="CHEBI:597326"/>
    </cofactor>
</comment>
<dbReference type="Gene3D" id="3.90.1150.10">
    <property type="entry name" value="Aspartate Aminotransferase, domain 1"/>
    <property type="match status" value="1"/>
</dbReference>
<sequence>MSEDQYPDPLDGAQLDTLAIRAGIARSGEGEHSEPIFATSSYVFDSAADAAARFAGEQPGNVYSRYTNPTVRTFEQRIAALEGGEMAVGTASGMAAILSTCMALLKAGDHVLCSRDVFGTTTNLFARYLGKFGVQVDFVPLLALNQWRAGVRPETALLFVETPSNPLCEVADLSALATIAHDAGALLVVDNCFCTPALQRPLALGADIVIHSATKYLDGQGRCVGGAVVGAAEQMTEVLTFLRTCGPTMSAFNAWVFLKGLETLRLRMEAHSHTALELALWLQQQPQVQRVYYAGLPDHPGHELAARQQSAFGGVLSFEVRGGREQAWRFIDATRIISLTANLGDAKSTIVHPATTTHGRLSPEQRAAAGIGDNLIRVAVGLEHPDDLRTDLQRGLDATV</sequence>
<gene>
    <name evidence="3" type="primary">metZ</name>
    <name evidence="6" type="ORF">G3T16_19650</name>
</gene>
<feature type="modified residue" description="N6-(pyridoxal phosphate)lysine" evidence="3 4">
    <location>
        <position position="215"/>
    </location>
</feature>
<keyword evidence="3" id="KW-0808">Transferase</keyword>
<dbReference type="InterPro" id="IPR054542">
    <property type="entry name" value="Cys_met_metab_PP"/>
</dbReference>
<comment type="pathway">
    <text evidence="3">Amino-acid biosynthesis; L-methionine biosynthesis via de novo pathway; L-homocysteine from O-succinyl-L-homoserine: step 1/1.</text>
</comment>
<evidence type="ECO:0000313" key="6">
    <source>
        <dbReference type="EMBL" id="QIB67285.1"/>
    </source>
</evidence>
<dbReference type="GO" id="GO:0030170">
    <property type="term" value="F:pyridoxal phosphate binding"/>
    <property type="evidence" value="ECO:0007669"/>
    <property type="project" value="UniProtKB-UniRule"/>
</dbReference>
<reference evidence="6 7" key="1">
    <citation type="submission" date="2020-02" db="EMBL/GenBank/DDBJ databases">
        <title>Genome sequencing for Kineobactrum sp. M2.</title>
        <authorList>
            <person name="Park S.-J."/>
        </authorList>
    </citation>
    <scope>NUCLEOTIDE SEQUENCE [LARGE SCALE GENOMIC DNA]</scope>
    <source>
        <strain evidence="6 7">M2</strain>
    </source>
</reference>
<dbReference type="HAMAP" id="MF_02056">
    <property type="entry name" value="MetZ"/>
    <property type="match status" value="1"/>
</dbReference>
<name>A0A6C0U9G4_9GAMM</name>
<evidence type="ECO:0000256" key="2">
    <source>
        <dbReference type="ARBA" id="ARBA00022898"/>
    </source>
</evidence>
<proteinExistence type="inferred from homology"/>
<dbReference type="GO" id="GO:0019346">
    <property type="term" value="P:transsulfuration"/>
    <property type="evidence" value="ECO:0007669"/>
    <property type="project" value="InterPro"/>
</dbReference>
<organism evidence="6 7">
    <name type="scientific">Kineobactrum salinum</name>
    <dbReference type="NCBI Taxonomy" id="2708301"/>
    <lineage>
        <taxon>Bacteria</taxon>
        <taxon>Pseudomonadati</taxon>
        <taxon>Pseudomonadota</taxon>
        <taxon>Gammaproteobacteria</taxon>
        <taxon>Cellvibrionales</taxon>
        <taxon>Halieaceae</taxon>
        <taxon>Kineobactrum</taxon>
    </lineage>
</organism>
<dbReference type="KEGG" id="kim:G3T16_19650"/>
<dbReference type="PANTHER" id="PTHR11808">
    <property type="entry name" value="TRANS-SULFURATION ENZYME FAMILY MEMBER"/>
    <property type="match status" value="1"/>
</dbReference>
<dbReference type="UniPathway" id="UPA00051">
    <property type="reaction ID" value="UER00449"/>
</dbReference>
<comment type="function">
    <text evidence="3">Catalyzes the formation of L-homocysteine from O-succinyl-L-homoserine (OSHS) and hydrogen sulfide.</text>
</comment>
<dbReference type="AlphaFoldDB" id="A0A6C0U9G4"/>
<dbReference type="InterPro" id="IPR015424">
    <property type="entry name" value="PyrdxlP-dep_Trfase"/>
</dbReference>
<evidence type="ECO:0000256" key="5">
    <source>
        <dbReference type="RuleBase" id="RU362118"/>
    </source>
</evidence>
<evidence type="ECO:0000256" key="1">
    <source>
        <dbReference type="ARBA" id="ARBA00001933"/>
    </source>
</evidence>
<dbReference type="GO" id="GO:0071266">
    <property type="term" value="P:'de novo' L-methionine biosynthetic process"/>
    <property type="evidence" value="ECO:0007669"/>
    <property type="project" value="UniProtKB-UniRule"/>
</dbReference>
<keyword evidence="3" id="KW-0486">Methionine biosynthesis</keyword>
<evidence type="ECO:0000256" key="3">
    <source>
        <dbReference type="HAMAP-Rule" id="MF_02056"/>
    </source>
</evidence>
<dbReference type="InterPro" id="IPR006234">
    <property type="entry name" value="O-succ-hSer_sulfhydrylase"/>
</dbReference>
<dbReference type="InterPro" id="IPR015421">
    <property type="entry name" value="PyrdxlP-dep_Trfase_major"/>
</dbReference>
<dbReference type="Pfam" id="PF01053">
    <property type="entry name" value="Cys_Met_Meta_PP"/>
    <property type="match status" value="1"/>
</dbReference>
<dbReference type="NCBIfam" id="TIGR01325">
    <property type="entry name" value="O_suc_HS_sulf"/>
    <property type="match status" value="1"/>
</dbReference>
<dbReference type="GO" id="GO:0016765">
    <property type="term" value="F:transferase activity, transferring alkyl or aryl (other than methyl) groups"/>
    <property type="evidence" value="ECO:0007669"/>
    <property type="project" value="UniProtKB-UniRule"/>
</dbReference>
<dbReference type="InterPro" id="IPR015422">
    <property type="entry name" value="PyrdxlP-dep_Trfase_small"/>
</dbReference>
<dbReference type="RefSeq" id="WP_163496712.1">
    <property type="nucleotide sequence ID" value="NZ_CP048711.1"/>
</dbReference>
<dbReference type="PIRSF" id="PIRSF001434">
    <property type="entry name" value="CGS"/>
    <property type="match status" value="1"/>
</dbReference>
<evidence type="ECO:0000313" key="7">
    <source>
        <dbReference type="Proteomes" id="UP000477680"/>
    </source>
</evidence>
<dbReference type="NCBIfam" id="NF006003">
    <property type="entry name" value="PRK08133.1"/>
    <property type="match status" value="1"/>
</dbReference>
<dbReference type="FunFam" id="3.90.1150.10:FF:000033">
    <property type="entry name" value="Cystathionine gamma-synthase"/>
    <property type="match status" value="1"/>
</dbReference>
<protein>
    <recommendedName>
        <fullName evidence="3">O-succinylhomoserine sulfhydrylase</fullName>
        <shortName evidence="3">OSH sulfhydrylase</shortName>
        <shortName evidence="3">OSHS sulfhydrylase</shortName>
        <ecNumber evidence="3">2.5.1.-</ecNumber>
    </recommendedName>
</protein>
<dbReference type="Proteomes" id="UP000477680">
    <property type="component" value="Chromosome"/>
</dbReference>
<keyword evidence="7" id="KW-1185">Reference proteome</keyword>
<dbReference type="FunFam" id="3.40.640.10:FF:000046">
    <property type="entry name" value="Cystathionine gamma-lyase"/>
    <property type="match status" value="1"/>
</dbReference>
<dbReference type="GO" id="GO:0005737">
    <property type="term" value="C:cytoplasm"/>
    <property type="evidence" value="ECO:0007669"/>
    <property type="project" value="TreeGrafter"/>
</dbReference>
<dbReference type="EC" id="2.5.1.-" evidence="3"/>
<dbReference type="EMBL" id="CP048711">
    <property type="protein sequence ID" value="QIB67285.1"/>
    <property type="molecule type" value="Genomic_DNA"/>
</dbReference>
<dbReference type="GO" id="GO:0016846">
    <property type="term" value="F:carbon-sulfur lyase activity"/>
    <property type="evidence" value="ECO:0007669"/>
    <property type="project" value="TreeGrafter"/>
</dbReference>
<dbReference type="CDD" id="cd00614">
    <property type="entry name" value="CGS_like"/>
    <property type="match status" value="1"/>
</dbReference>
<dbReference type="SUPFAM" id="SSF53383">
    <property type="entry name" value="PLP-dependent transferases"/>
    <property type="match status" value="1"/>
</dbReference>
<keyword evidence="3" id="KW-0028">Amino-acid biosynthesis</keyword>
<dbReference type="GO" id="GO:0071268">
    <property type="term" value="P:homocysteine biosynthetic process"/>
    <property type="evidence" value="ECO:0007669"/>
    <property type="project" value="InterPro"/>
</dbReference>
<evidence type="ECO:0000256" key="4">
    <source>
        <dbReference type="PIRSR" id="PIRSR001434-2"/>
    </source>
</evidence>
<comment type="similarity">
    <text evidence="3">Belongs to the trans-sulfuration enzymes family. MetZ subfamily.</text>
</comment>